<sequence>ILGNYEDKVKIWSTFKDQAQVVLLSEVKPKNVEEAIFDNEWIKVMQEKLVQFQKNDVWNLVTPSKDKFIIGTNGEFLNPFLSYLYFLISSPLFLSILFGKLLHQSYIKNSKVRFVAQGYSQQEGIDFIETFAPMARLEVIHILISFVAHCKMRLHQMDTQASTSCLYVKDGIYIHQTKYVKELLKEFNLEDCKTVSTRVHPTFILSLDETNKNVDQTSYRGMIGFLLYLTSSRSDIMFNICLYARFQANPRKSHLTTIKRIFIYPKSTTNLGFC</sequence>
<organism evidence="3 4">
    <name type="scientific">Mucuna pruriens</name>
    <name type="common">Velvet bean</name>
    <name type="synonym">Dolichos pruriens</name>
    <dbReference type="NCBI Taxonomy" id="157652"/>
    <lineage>
        <taxon>Eukaryota</taxon>
        <taxon>Viridiplantae</taxon>
        <taxon>Streptophyta</taxon>
        <taxon>Embryophyta</taxon>
        <taxon>Tracheophyta</taxon>
        <taxon>Spermatophyta</taxon>
        <taxon>Magnoliopsida</taxon>
        <taxon>eudicotyledons</taxon>
        <taxon>Gunneridae</taxon>
        <taxon>Pentapetalae</taxon>
        <taxon>rosids</taxon>
        <taxon>fabids</taxon>
        <taxon>Fabales</taxon>
        <taxon>Fabaceae</taxon>
        <taxon>Papilionoideae</taxon>
        <taxon>50 kb inversion clade</taxon>
        <taxon>NPAAA clade</taxon>
        <taxon>indigoferoid/millettioid clade</taxon>
        <taxon>Phaseoleae</taxon>
        <taxon>Mucuna</taxon>
    </lineage>
</organism>
<keyword evidence="4" id="KW-1185">Reference proteome</keyword>
<keyword evidence="1" id="KW-1133">Transmembrane helix</keyword>
<dbReference type="PANTHER" id="PTHR11439:SF442">
    <property type="entry name" value="CYSTEINE-RICH RLK (RECEPTOR-LIKE PROTEIN KINASE) 8"/>
    <property type="match status" value="1"/>
</dbReference>
<dbReference type="OrthoDB" id="6768897at2759"/>
<dbReference type="Pfam" id="PF07727">
    <property type="entry name" value="RVT_2"/>
    <property type="match status" value="1"/>
</dbReference>
<feature type="transmembrane region" description="Helical" evidence="1">
    <location>
        <begin position="83"/>
        <end position="103"/>
    </location>
</feature>
<dbReference type="EMBL" id="QJKJ01007868">
    <property type="protein sequence ID" value="RDX81636.1"/>
    <property type="molecule type" value="Genomic_DNA"/>
</dbReference>
<keyword evidence="1" id="KW-0812">Transmembrane</keyword>
<evidence type="ECO:0000256" key="1">
    <source>
        <dbReference type="SAM" id="Phobius"/>
    </source>
</evidence>
<evidence type="ECO:0000259" key="2">
    <source>
        <dbReference type="Pfam" id="PF07727"/>
    </source>
</evidence>
<keyword evidence="1" id="KW-0472">Membrane</keyword>
<reference evidence="3" key="1">
    <citation type="submission" date="2018-05" db="EMBL/GenBank/DDBJ databases">
        <title>Draft genome of Mucuna pruriens seed.</title>
        <authorList>
            <person name="Nnadi N.E."/>
            <person name="Vos R."/>
            <person name="Hasami M.H."/>
            <person name="Devisetty U.K."/>
            <person name="Aguiy J.C."/>
        </authorList>
    </citation>
    <scope>NUCLEOTIDE SEQUENCE [LARGE SCALE GENOMIC DNA]</scope>
    <source>
        <strain evidence="3">JCA_2017</strain>
    </source>
</reference>
<gene>
    <name evidence="3" type="ORF">CR513_37659</name>
</gene>
<accession>A0A371FTK2</accession>
<dbReference type="AlphaFoldDB" id="A0A371FTK2"/>
<dbReference type="STRING" id="157652.A0A371FTK2"/>
<feature type="domain" description="Reverse transcriptase Ty1/copia-type" evidence="2">
    <location>
        <begin position="110"/>
        <end position="175"/>
    </location>
</feature>
<protein>
    <submittedName>
        <fullName evidence="3">Mitochondrial protein</fullName>
    </submittedName>
</protein>
<dbReference type="PANTHER" id="PTHR11439">
    <property type="entry name" value="GAG-POL-RELATED RETROTRANSPOSON"/>
    <property type="match status" value="1"/>
</dbReference>
<dbReference type="Proteomes" id="UP000257109">
    <property type="component" value="Unassembled WGS sequence"/>
</dbReference>
<comment type="caution">
    <text evidence="3">The sequence shown here is derived from an EMBL/GenBank/DDBJ whole genome shotgun (WGS) entry which is preliminary data.</text>
</comment>
<name>A0A371FTK2_MUCPR</name>
<feature type="non-terminal residue" evidence="3">
    <location>
        <position position="1"/>
    </location>
</feature>
<dbReference type="InterPro" id="IPR013103">
    <property type="entry name" value="RVT_2"/>
</dbReference>
<evidence type="ECO:0000313" key="3">
    <source>
        <dbReference type="EMBL" id="RDX81636.1"/>
    </source>
</evidence>
<evidence type="ECO:0000313" key="4">
    <source>
        <dbReference type="Proteomes" id="UP000257109"/>
    </source>
</evidence>
<proteinExistence type="predicted"/>